<evidence type="ECO:0000313" key="10">
    <source>
        <dbReference type="Proteomes" id="UP000615446"/>
    </source>
</evidence>
<dbReference type="PROSITE" id="PS51158">
    <property type="entry name" value="ALPHA_KINASE"/>
    <property type="match status" value="1"/>
</dbReference>
<feature type="compositionally biased region" description="Basic and acidic residues" evidence="7">
    <location>
        <begin position="121"/>
        <end position="138"/>
    </location>
</feature>
<keyword evidence="4" id="KW-0808">Transferase</keyword>
<feature type="compositionally biased region" description="Basic and acidic residues" evidence="7">
    <location>
        <begin position="9"/>
        <end position="20"/>
    </location>
</feature>
<feature type="domain" description="Alpha-type protein kinase" evidence="8">
    <location>
        <begin position="411"/>
        <end position="638"/>
    </location>
</feature>
<keyword evidence="3" id="KW-0723">Serine/threonine-protein kinase</keyword>
<dbReference type="SUPFAM" id="SSF53300">
    <property type="entry name" value="vWA-like"/>
    <property type="match status" value="1"/>
</dbReference>
<dbReference type="GO" id="GO:0005524">
    <property type="term" value="F:ATP binding"/>
    <property type="evidence" value="ECO:0007669"/>
    <property type="project" value="InterPro"/>
</dbReference>
<dbReference type="CDD" id="cd00198">
    <property type="entry name" value="vWFA"/>
    <property type="match status" value="1"/>
</dbReference>
<name>A0A8H3M8J2_9GLOM</name>
<dbReference type="Gene3D" id="3.40.50.410">
    <property type="entry name" value="von Willebrand factor, type A domain"/>
    <property type="match status" value="1"/>
</dbReference>
<protein>
    <submittedName>
        <fullName evidence="9">Kinase-like domain-containing protein</fullName>
    </submittedName>
</protein>
<dbReference type="InterPro" id="IPR036465">
    <property type="entry name" value="vWFA_dom_sf"/>
</dbReference>
<accession>A0A8H3M8J2</accession>
<dbReference type="SMART" id="SM00811">
    <property type="entry name" value="Alpha_kinase"/>
    <property type="match status" value="1"/>
</dbReference>
<dbReference type="Pfam" id="PF25106">
    <property type="entry name" value="VWA_4"/>
    <property type="match status" value="1"/>
</dbReference>
<dbReference type="InterPro" id="IPR011009">
    <property type="entry name" value="Kinase-like_dom_sf"/>
</dbReference>
<comment type="caution">
    <text evidence="9">The sequence shown here is derived from an EMBL/GenBank/DDBJ whole genome shotgun (WGS) entry which is preliminary data.</text>
</comment>
<evidence type="ECO:0000256" key="4">
    <source>
        <dbReference type="ARBA" id="ARBA00022679"/>
    </source>
</evidence>
<dbReference type="SUPFAM" id="SSF56112">
    <property type="entry name" value="Protein kinase-like (PK-like)"/>
    <property type="match status" value="1"/>
</dbReference>
<keyword evidence="5" id="KW-0732">Signal</keyword>
<organism evidence="9 10">
    <name type="scientific">Rhizophagus clarus</name>
    <dbReference type="NCBI Taxonomy" id="94130"/>
    <lineage>
        <taxon>Eukaryota</taxon>
        <taxon>Fungi</taxon>
        <taxon>Fungi incertae sedis</taxon>
        <taxon>Mucoromycota</taxon>
        <taxon>Glomeromycotina</taxon>
        <taxon>Glomeromycetes</taxon>
        <taxon>Glomerales</taxon>
        <taxon>Glomeraceae</taxon>
        <taxon>Rhizophagus</taxon>
    </lineage>
</organism>
<dbReference type="OrthoDB" id="301415at2759"/>
<dbReference type="InterPro" id="IPR004166">
    <property type="entry name" value="a-kinase_dom"/>
</dbReference>
<evidence type="ECO:0000313" key="9">
    <source>
        <dbReference type="EMBL" id="GES99466.1"/>
    </source>
</evidence>
<dbReference type="Gene3D" id="3.30.200.20">
    <property type="entry name" value="Phosphorylase Kinase, domain 1"/>
    <property type="match status" value="1"/>
</dbReference>
<proteinExistence type="predicted"/>
<gene>
    <name evidence="9" type="ORF">RCL2_002596900</name>
</gene>
<evidence type="ECO:0000256" key="1">
    <source>
        <dbReference type="ARBA" id="ARBA00004613"/>
    </source>
</evidence>
<reference evidence="9" key="1">
    <citation type="submission" date="2019-10" db="EMBL/GenBank/DDBJ databases">
        <title>Conservation and host-specific expression of non-tandemly repeated heterogenous ribosome RNA gene in arbuscular mycorrhizal fungi.</title>
        <authorList>
            <person name="Maeda T."/>
            <person name="Kobayashi Y."/>
            <person name="Nakagawa T."/>
            <person name="Ezawa T."/>
            <person name="Yamaguchi K."/>
            <person name="Bino T."/>
            <person name="Nishimoto Y."/>
            <person name="Shigenobu S."/>
            <person name="Kawaguchi M."/>
        </authorList>
    </citation>
    <scope>NUCLEOTIDE SEQUENCE</scope>
    <source>
        <strain evidence="9">HR1</strain>
    </source>
</reference>
<dbReference type="GO" id="GO:0004674">
    <property type="term" value="F:protein serine/threonine kinase activity"/>
    <property type="evidence" value="ECO:0007669"/>
    <property type="project" value="UniProtKB-KW"/>
</dbReference>
<dbReference type="Proteomes" id="UP000615446">
    <property type="component" value="Unassembled WGS sequence"/>
</dbReference>
<evidence type="ECO:0000256" key="5">
    <source>
        <dbReference type="ARBA" id="ARBA00022729"/>
    </source>
</evidence>
<evidence type="ECO:0000256" key="7">
    <source>
        <dbReference type="SAM" id="MobiDB-lite"/>
    </source>
</evidence>
<evidence type="ECO:0000256" key="6">
    <source>
        <dbReference type="ARBA" id="ARBA00022777"/>
    </source>
</evidence>
<dbReference type="PANTHER" id="PTHR47763:SF4">
    <property type="entry name" value="ALPHA-PROTEIN KINASE VWKA"/>
    <property type="match status" value="1"/>
</dbReference>
<sequence length="642" mass="72642">MSKLNSEMSKLDSEMSKLDSEIEGSGDMAAVTINSEAELDVGEQGDTEIDLKKEEHMIHNVDQKDSTAESSYSLCGLTQGSTISSETLLSELSVHKDLRINRYAYEAGDDRYKSKSKSKSKSKETDAVDSKNKKEADATTLREEAISETLLTIKKALQVDLCFVLDCTGSMMSYIDAAKNCIQQVVEHMEQTNPNIKLWIGFCGYRDHCDDSDRIQILDFTDSYENFKSYLSDEVKATGGGDAPEDVLGGLDAATNKMKWSHRTRVLLHLGDAPPHGRRFTSSYDTYPDGDPNGLTAESVLENIKSEEILYYFGKITSQTDKMINVFREIIGEFLIFDLNMDGRDPKALTTKLFEAVCSSITSSVILTSSETGNVYRHRRKNLEKNLEKPEWDALPIETGKLLHYRYPKTLADIKNSYYFDKSNLVLKKFTYKRAPKPFSSGSERYAYYALDLTREPAEEIIMKESVELGKKANSLERYLEMIETSTIAYFLSKEFNAAAKQAKIKKKVNFLKPQALRHKDSEGDNDGSHIKCYTIEPKFHDEFKRFNINNGVIKEYHSTLEAFAHYTYEYTKGYLVVYDLQGIETGGDQFLLTDPAIHCEDKLRFGKTNLGERGIKECFLANHKCSNVCEKLALAKITNES</sequence>
<dbReference type="AlphaFoldDB" id="A0A8H3M8J2"/>
<evidence type="ECO:0000259" key="8">
    <source>
        <dbReference type="PROSITE" id="PS51158"/>
    </source>
</evidence>
<comment type="subcellular location">
    <subcellularLocation>
        <location evidence="1">Secreted</location>
    </subcellularLocation>
</comment>
<dbReference type="EMBL" id="BLAL01000281">
    <property type="protein sequence ID" value="GES99466.1"/>
    <property type="molecule type" value="Genomic_DNA"/>
</dbReference>
<evidence type="ECO:0000256" key="3">
    <source>
        <dbReference type="ARBA" id="ARBA00022527"/>
    </source>
</evidence>
<dbReference type="PANTHER" id="PTHR47763">
    <property type="entry name" value="ALPHA-PROTEIN KINASE VWKA"/>
    <property type="match status" value="1"/>
</dbReference>
<evidence type="ECO:0000256" key="2">
    <source>
        <dbReference type="ARBA" id="ARBA00022525"/>
    </source>
</evidence>
<dbReference type="Pfam" id="PF02816">
    <property type="entry name" value="Alpha_kinase"/>
    <property type="match status" value="1"/>
</dbReference>
<dbReference type="InterPro" id="IPR056861">
    <property type="entry name" value="HMCN1-like_VWA"/>
</dbReference>
<feature type="region of interest" description="Disordered" evidence="7">
    <location>
        <begin position="1"/>
        <end position="24"/>
    </location>
</feature>
<keyword evidence="6 9" id="KW-0418">Kinase</keyword>
<dbReference type="InterPro" id="IPR052969">
    <property type="entry name" value="Thr-specific_kinase-like"/>
</dbReference>
<dbReference type="Gene3D" id="3.20.200.10">
    <property type="entry name" value="MHCK/EF2 kinase"/>
    <property type="match status" value="1"/>
</dbReference>
<keyword evidence="2" id="KW-0964">Secreted</keyword>
<feature type="region of interest" description="Disordered" evidence="7">
    <location>
        <begin position="113"/>
        <end position="138"/>
    </location>
</feature>